<name>A0A4Y2L7T8_ARAVE</name>
<evidence type="ECO:0000313" key="2">
    <source>
        <dbReference type="Proteomes" id="UP000499080"/>
    </source>
</evidence>
<dbReference type="AlphaFoldDB" id="A0A4Y2L7T8"/>
<protein>
    <submittedName>
        <fullName evidence="1">Uncharacterized protein</fullName>
    </submittedName>
</protein>
<evidence type="ECO:0000313" key="1">
    <source>
        <dbReference type="EMBL" id="GBN09893.1"/>
    </source>
</evidence>
<reference evidence="1 2" key="1">
    <citation type="journal article" date="2019" name="Sci. Rep.">
        <title>Orb-weaving spider Araneus ventricosus genome elucidates the spidroin gene catalogue.</title>
        <authorList>
            <person name="Kono N."/>
            <person name="Nakamura H."/>
            <person name="Ohtoshi R."/>
            <person name="Moran D.A.P."/>
            <person name="Shinohara A."/>
            <person name="Yoshida Y."/>
            <person name="Fujiwara M."/>
            <person name="Mori M."/>
            <person name="Tomita M."/>
            <person name="Arakawa K."/>
        </authorList>
    </citation>
    <scope>NUCLEOTIDE SEQUENCE [LARGE SCALE GENOMIC DNA]</scope>
</reference>
<sequence>MASFRSKPNHVTLKANKKRPHSQLCRIRKYAVEIHQNLEVEYFDDYNTFSLYNKKSNSIEVLVSILHPLLMAKWAGQGTCRVCLDTTELGGEYIAVWNWPRLGAMDRMHR</sequence>
<dbReference type="EMBL" id="BGPR01005404">
    <property type="protein sequence ID" value="GBN09893.1"/>
    <property type="molecule type" value="Genomic_DNA"/>
</dbReference>
<keyword evidence="2" id="KW-1185">Reference proteome</keyword>
<organism evidence="1 2">
    <name type="scientific">Araneus ventricosus</name>
    <name type="common">Orbweaver spider</name>
    <name type="synonym">Epeira ventricosa</name>
    <dbReference type="NCBI Taxonomy" id="182803"/>
    <lineage>
        <taxon>Eukaryota</taxon>
        <taxon>Metazoa</taxon>
        <taxon>Ecdysozoa</taxon>
        <taxon>Arthropoda</taxon>
        <taxon>Chelicerata</taxon>
        <taxon>Arachnida</taxon>
        <taxon>Araneae</taxon>
        <taxon>Araneomorphae</taxon>
        <taxon>Entelegynae</taxon>
        <taxon>Araneoidea</taxon>
        <taxon>Araneidae</taxon>
        <taxon>Araneus</taxon>
    </lineage>
</organism>
<comment type="caution">
    <text evidence="1">The sequence shown here is derived from an EMBL/GenBank/DDBJ whole genome shotgun (WGS) entry which is preliminary data.</text>
</comment>
<proteinExistence type="predicted"/>
<gene>
    <name evidence="1" type="ORF">AVEN_257462_1</name>
</gene>
<accession>A0A4Y2L7T8</accession>
<dbReference type="Proteomes" id="UP000499080">
    <property type="component" value="Unassembled WGS sequence"/>
</dbReference>